<proteinExistence type="predicted"/>
<dbReference type="RefSeq" id="WP_308453037.1">
    <property type="nucleotide sequence ID" value="NZ_JAJEQR010000010.1"/>
</dbReference>
<evidence type="ECO:0000313" key="3">
    <source>
        <dbReference type="Proteomes" id="UP001198182"/>
    </source>
</evidence>
<gene>
    <name evidence="2" type="ORF">LKD81_04865</name>
</gene>
<dbReference type="Proteomes" id="UP001198182">
    <property type="component" value="Unassembled WGS sequence"/>
</dbReference>
<organism evidence="2 3">
    <name type="scientific">Hominifimenecus microfluidus</name>
    <dbReference type="NCBI Taxonomy" id="2885348"/>
    <lineage>
        <taxon>Bacteria</taxon>
        <taxon>Bacillati</taxon>
        <taxon>Bacillota</taxon>
        <taxon>Clostridia</taxon>
        <taxon>Lachnospirales</taxon>
        <taxon>Lachnospiraceae</taxon>
        <taxon>Hominifimenecus</taxon>
    </lineage>
</organism>
<evidence type="ECO:0000256" key="1">
    <source>
        <dbReference type="SAM" id="Phobius"/>
    </source>
</evidence>
<name>A0AAE3JF31_9FIRM</name>
<feature type="transmembrane region" description="Helical" evidence="1">
    <location>
        <begin position="54"/>
        <end position="82"/>
    </location>
</feature>
<keyword evidence="1" id="KW-0472">Membrane</keyword>
<comment type="caution">
    <text evidence="2">The sequence shown here is derived from an EMBL/GenBank/DDBJ whole genome shotgun (WGS) entry which is preliminary data.</text>
</comment>
<protein>
    <recommendedName>
        <fullName evidence="4">Prepilin type IV endopeptidase peptidase domain-containing protein</fullName>
    </recommendedName>
</protein>
<reference evidence="2" key="1">
    <citation type="submission" date="2021-10" db="EMBL/GenBank/DDBJ databases">
        <title>Anaerobic single-cell dispensing facilitates the cultivation of human gut bacteria.</title>
        <authorList>
            <person name="Afrizal A."/>
        </authorList>
    </citation>
    <scope>NUCLEOTIDE SEQUENCE</scope>
    <source>
        <strain evidence="2">CLA-AA-H215</strain>
    </source>
</reference>
<feature type="transmembrane region" description="Helical" evidence="1">
    <location>
        <begin position="88"/>
        <end position="108"/>
    </location>
</feature>
<feature type="transmembrane region" description="Helical" evidence="1">
    <location>
        <begin position="27"/>
        <end position="42"/>
    </location>
</feature>
<feature type="transmembrane region" description="Helical" evidence="1">
    <location>
        <begin position="120"/>
        <end position="138"/>
    </location>
</feature>
<dbReference type="AlphaFoldDB" id="A0AAE3JF31"/>
<dbReference type="EMBL" id="JAJEQR010000010">
    <property type="protein sequence ID" value="MCC2230332.1"/>
    <property type="molecule type" value="Genomic_DNA"/>
</dbReference>
<sequence>MMQMWLPFLLLIPGAWQDRKNRQIAVWQILLPAAGGILLRLLRRDISLWILTDLIPGGILCGASFLCGGAVGAGDGLMLAVLGLCRGGVRAVGEAFLALILLILWGMIQIRRKKLTAKTPIAYLPFLWLADGIFVLAGG</sequence>
<evidence type="ECO:0000313" key="2">
    <source>
        <dbReference type="EMBL" id="MCC2230332.1"/>
    </source>
</evidence>
<keyword evidence="1" id="KW-0812">Transmembrane</keyword>
<accession>A0AAE3JF31</accession>
<keyword evidence="3" id="KW-1185">Reference proteome</keyword>
<keyword evidence="1" id="KW-1133">Transmembrane helix</keyword>
<evidence type="ECO:0008006" key="4">
    <source>
        <dbReference type="Google" id="ProtNLM"/>
    </source>
</evidence>